<proteinExistence type="predicted"/>
<feature type="non-terminal residue" evidence="1">
    <location>
        <position position="62"/>
    </location>
</feature>
<feature type="non-terminal residue" evidence="1">
    <location>
        <position position="1"/>
    </location>
</feature>
<sequence length="62" mass="7242">QQEETRQTLIYPLRLVARISIVKAEKARTVKDLLIRIAQSEQLRGKISESQLIDQQQKPEKK</sequence>
<dbReference type="Proteomes" id="UP000789702">
    <property type="component" value="Unassembled WGS sequence"/>
</dbReference>
<protein>
    <submittedName>
        <fullName evidence="1">4398_t:CDS:1</fullName>
    </submittedName>
</protein>
<dbReference type="EMBL" id="CAJVPU010054082">
    <property type="protein sequence ID" value="CAG8766284.1"/>
    <property type="molecule type" value="Genomic_DNA"/>
</dbReference>
<evidence type="ECO:0000313" key="2">
    <source>
        <dbReference type="Proteomes" id="UP000789702"/>
    </source>
</evidence>
<accession>A0ACA9QVL4</accession>
<keyword evidence="2" id="KW-1185">Reference proteome</keyword>
<evidence type="ECO:0000313" key="1">
    <source>
        <dbReference type="EMBL" id="CAG8766284.1"/>
    </source>
</evidence>
<name>A0ACA9QVL4_9GLOM</name>
<organism evidence="1 2">
    <name type="scientific">Dentiscutata heterogama</name>
    <dbReference type="NCBI Taxonomy" id="1316150"/>
    <lineage>
        <taxon>Eukaryota</taxon>
        <taxon>Fungi</taxon>
        <taxon>Fungi incertae sedis</taxon>
        <taxon>Mucoromycota</taxon>
        <taxon>Glomeromycotina</taxon>
        <taxon>Glomeromycetes</taxon>
        <taxon>Diversisporales</taxon>
        <taxon>Gigasporaceae</taxon>
        <taxon>Dentiscutata</taxon>
    </lineage>
</organism>
<reference evidence="1" key="1">
    <citation type="submission" date="2021-06" db="EMBL/GenBank/DDBJ databases">
        <authorList>
            <person name="Kallberg Y."/>
            <person name="Tangrot J."/>
            <person name="Rosling A."/>
        </authorList>
    </citation>
    <scope>NUCLEOTIDE SEQUENCE</scope>
    <source>
        <strain evidence="1">IL203A</strain>
    </source>
</reference>
<gene>
    <name evidence="1" type="ORF">DHETER_LOCUS15579</name>
</gene>
<comment type="caution">
    <text evidence="1">The sequence shown here is derived from an EMBL/GenBank/DDBJ whole genome shotgun (WGS) entry which is preliminary data.</text>
</comment>